<dbReference type="EMBL" id="CP003614">
    <property type="protein sequence ID" value="AFZ05527.1"/>
    <property type="molecule type" value="Genomic_DNA"/>
</dbReference>
<keyword evidence="2" id="KW-1185">Reference proteome</keyword>
<dbReference type="Proteomes" id="UP000010478">
    <property type="component" value="Chromosome"/>
</dbReference>
<dbReference type="STRING" id="179408.Osc7112_0961"/>
<name>K9VDK1_9CYAN</name>
<accession>K9VDK1</accession>
<evidence type="ECO:0000313" key="1">
    <source>
        <dbReference type="EMBL" id="AFZ05527.1"/>
    </source>
</evidence>
<reference evidence="1 2" key="1">
    <citation type="submission" date="2012-05" db="EMBL/GenBank/DDBJ databases">
        <title>Finished chromosome of genome of Oscillatoria sp. PCC 7112.</title>
        <authorList>
            <consortium name="US DOE Joint Genome Institute"/>
            <person name="Gugger M."/>
            <person name="Coursin T."/>
            <person name="Rippka R."/>
            <person name="Tandeau De Marsac N."/>
            <person name="Huntemann M."/>
            <person name="Wei C.-L."/>
            <person name="Han J."/>
            <person name="Detter J.C."/>
            <person name="Han C."/>
            <person name="Tapia R."/>
            <person name="Davenport K."/>
            <person name="Daligault H."/>
            <person name="Erkkila T."/>
            <person name="Gu W."/>
            <person name="Munk A.C.C."/>
            <person name="Teshima H."/>
            <person name="Xu Y."/>
            <person name="Chain P."/>
            <person name="Chen A."/>
            <person name="Krypides N."/>
            <person name="Mavromatis K."/>
            <person name="Markowitz V."/>
            <person name="Szeto E."/>
            <person name="Ivanova N."/>
            <person name="Mikhailova N."/>
            <person name="Ovchinnikova G."/>
            <person name="Pagani I."/>
            <person name="Pati A."/>
            <person name="Goodwin L."/>
            <person name="Peters L."/>
            <person name="Pitluck S."/>
            <person name="Woyke T."/>
            <person name="Kerfeld C."/>
        </authorList>
    </citation>
    <scope>NUCLEOTIDE SEQUENCE [LARGE SCALE GENOMIC DNA]</scope>
    <source>
        <strain evidence="1 2">PCC 7112</strain>
    </source>
</reference>
<dbReference type="KEGG" id="oni:Osc7112_0961"/>
<evidence type="ECO:0000313" key="2">
    <source>
        <dbReference type="Proteomes" id="UP000010478"/>
    </source>
</evidence>
<dbReference type="HOGENOM" id="CLU_2845581_0_0_3"/>
<gene>
    <name evidence="1" type="ORF">Osc7112_0961</name>
</gene>
<protein>
    <submittedName>
        <fullName evidence="1">Uncharacterized protein</fullName>
    </submittedName>
</protein>
<sequence length="65" mass="7462">MAPRSILSHILHHSQEQAGKPVHKRLINNDATSHILFDYLRFHTPVFTRQTFSTLAAVISFKYGD</sequence>
<dbReference type="AlphaFoldDB" id="K9VDK1"/>
<organism evidence="1 2">
    <name type="scientific">Phormidium nigroviride PCC 7112</name>
    <dbReference type="NCBI Taxonomy" id="179408"/>
    <lineage>
        <taxon>Bacteria</taxon>
        <taxon>Bacillati</taxon>
        <taxon>Cyanobacteriota</taxon>
        <taxon>Cyanophyceae</taxon>
        <taxon>Oscillatoriophycideae</taxon>
        <taxon>Oscillatoriales</taxon>
        <taxon>Oscillatoriaceae</taxon>
        <taxon>Phormidium</taxon>
    </lineage>
</organism>
<proteinExistence type="predicted"/>